<name>A0A8I3ABL3_9AGAM</name>
<comment type="caution">
    <text evidence="2">The sequence shown here is derived from an EMBL/GenBank/DDBJ whole genome shotgun (WGS) entry which is preliminary data.</text>
</comment>
<dbReference type="Proteomes" id="UP000683000">
    <property type="component" value="Unassembled WGS sequence"/>
</dbReference>
<feature type="compositionally biased region" description="Polar residues" evidence="1">
    <location>
        <begin position="95"/>
        <end position="104"/>
    </location>
</feature>
<proteinExistence type="predicted"/>
<evidence type="ECO:0000313" key="2">
    <source>
        <dbReference type="EMBL" id="KAG6379276.1"/>
    </source>
</evidence>
<accession>A0A8I3ABL3</accession>
<evidence type="ECO:0000313" key="3">
    <source>
        <dbReference type="Proteomes" id="UP000683000"/>
    </source>
</evidence>
<feature type="compositionally biased region" description="Low complexity" evidence="1">
    <location>
        <begin position="70"/>
        <end position="88"/>
    </location>
</feature>
<gene>
    <name evidence="2" type="ORF">JVT61DRAFT_11731</name>
</gene>
<feature type="compositionally biased region" description="Polar residues" evidence="1">
    <location>
        <begin position="1"/>
        <end position="20"/>
    </location>
</feature>
<sequence>MTNPTNQDPSKVSGRAQSVKGSVVETVGDMTGSQEWSQSGKEEHARGEAEYKAAQGKGYAEGVTDRVGGYKDSVVGSVSGDKSQQVSGNARNEKGQAQQEVNKP</sequence>
<feature type="region of interest" description="Disordered" evidence="1">
    <location>
        <begin position="1"/>
        <end position="104"/>
    </location>
</feature>
<dbReference type="EMBL" id="JAGFBS010000005">
    <property type="protein sequence ID" value="KAG6379276.1"/>
    <property type="molecule type" value="Genomic_DNA"/>
</dbReference>
<dbReference type="PANTHER" id="PTHR40460">
    <property type="entry name" value="CHROMOSOME 1, WHOLE GENOME SHOTGUN SEQUENCE"/>
    <property type="match status" value="1"/>
</dbReference>
<dbReference type="AlphaFoldDB" id="A0A8I3ABL3"/>
<protein>
    <recommendedName>
        <fullName evidence="4">CsbD-like domain-containing protein</fullName>
    </recommendedName>
</protein>
<keyword evidence="3" id="KW-1185">Reference proteome</keyword>
<organism evidence="2 3">
    <name type="scientific">Boletus reticuloceps</name>
    <dbReference type="NCBI Taxonomy" id="495285"/>
    <lineage>
        <taxon>Eukaryota</taxon>
        <taxon>Fungi</taxon>
        <taxon>Dikarya</taxon>
        <taxon>Basidiomycota</taxon>
        <taxon>Agaricomycotina</taxon>
        <taxon>Agaricomycetes</taxon>
        <taxon>Agaricomycetidae</taxon>
        <taxon>Boletales</taxon>
        <taxon>Boletineae</taxon>
        <taxon>Boletaceae</taxon>
        <taxon>Boletoideae</taxon>
        <taxon>Boletus</taxon>
    </lineage>
</organism>
<evidence type="ECO:0000256" key="1">
    <source>
        <dbReference type="SAM" id="MobiDB-lite"/>
    </source>
</evidence>
<dbReference type="OrthoDB" id="9999611at2759"/>
<feature type="compositionally biased region" description="Basic and acidic residues" evidence="1">
    <location>
        <begin position="40"/>
        <end position="51"/>
    </location>
</feature>
<reference evidence="2" key="1">
    <citation type="submission" date="2021-03" db="EMBL/GenBank/DDBJ databases">
        <title>Evolutionary innovations through gain and loss of genes in the ectomycorrhizal Boletales.</title>
        <authorList>
            <person name="Wu G."/>
            <person name="Miyauchi S."/>
            <person name="Morin E."/>
            <person name="Yang Z.-L."/>
            <person name="Xu J."/>
            <person name="Martin F.M."/>
        </authorList>
    </citation>
    <scope>NUCLEOTIDE SEQUENCE</scope>
    <source>
        <strain evidence="2">BR01</strain>
    </source>
</reference>
<dbReference type="SUPFAM" id="SSF69047">
    <property type="entry name" value="Hypothetical protein YjbJ"/>
    <property type="match status" value="1"/>
</dbReference>
<dbReference type="PANTHER" id="PTHR40460:SF1">
    <property type="entry name" value="CSBD-LIKE DOMAIN-CONTAINING PROTEIN"/>
    <property type="match status" value="1"/>
</dbReference>
<evidence type="ECO:0008006" key="4">
    <source>
        <dbReference type="Google" id="ProtNLM"/>
    </source>
</evidence>
<dbReference type="InterPro" id="IPR036629">
    <property type="entry name" value="YjbJ_sf"/>
</dbReference>